<feature type="transmembrane region" description="Helical" evidence="1">
    <location>
        <begin position="65"/>
        <end position="90"/>
    </location>
</feature>
<accession>A0A5N6NV05</accession>
<sequence>MSPAGNGSTVAGDVCSCEDEGVGRKACSQCERKSKKTGLTSSSSSYALLSFDSFPVEDYDKRWRIFTASVKGFVIGAGIKGGLSLFAILARLRRRRSLSSANSLRVDQSSPSQLQAFNAYEGRNNSKLTDDGDAMEVVMTTAYRLSTNRGEMAGCVKPTPREVVGGSDATGGMTGPGMLIGGDW</sequence>
<proteinExistence type="predicted"/>
<organism evidence="2 3">
    <name type="scientific">Mikania micrantha</name>
    <name type="common">bitter vine</name>
    <dbReference type="NCBI Taxonomy" id="192012"/>
    <lineage>
        <taxon>Eukaryota</taxon>
        <taxon>Viridiplantae</taxon>
        <taxon>Streptophyta</taxon>
        <taxon>Embryophyta</taxon>
        <taxon>Tracheophyta</taxon>
        <taxon>Spermatophyta</taxon>
        <taxon>Magnoliopsida</taxon>
        <taxon>eudicotyledons</taxon>
        <taxon>Gunneridae</taxon>
        <taxon>Pentapetalae</taxon>
        <taxon>asterids</taxon>
        <taxon>campanulids</taxon>
        <taxon>Asterales</taxon>
        <taxon>Asteraceae</taxon>
        <taxon>Asteroideae</taxon>
        <taxon>Heliantheae alliance</taxon>
        <taxon>Eupatorieae</taxon>
        <taxon>Mikania</taxon>
    </lineage>
</organism>
<evidence type="ECO:0000256" key="1">
    <source>
        <dbReference type="SAM" id="Phobius"/>
    </source>
</evidence>
<keyword evidence="1" id="KW-1133">Transmembrane helix</keyword>
<keyword evidence="1" id="KW-0812">Transmembrane</keyword>
<reference evidence="2 3" key="1">
    <citation type="submission" date="2019-05" db="EMBL/GenBank/DDBJ databases">
        <title>Mikania micrantha, genome provides insights into the molecular mechanism of rapid growth.</title>
        <authorList>
            <person name="Liu B."/>
        </authorList>
    </citation>
    <scope>NUCLEOTIDE SEQUENCE [LARGE SCALE GENOMIC DNA]</scope>
    <source>
        <strain evidence="2">NLD-2019</strain>
        <tissue evidence="2">Leaf</tissue>
    </source>
</reference>
<dbReference type="AlphaFoldDB" id="A0A5N6NV05"/>
<gene>
    <name evidence="2" type="ORF">E3N88_15214</name>
</gene>
<evidence type="ECO:0000313" key="3">
    <source>
        <dbReference type="Proteomes" id="UP000326396"/>
    </source>
</evidence>
<keyword evidence="3" id="KW-1185">Reference proteome</keyword>
<protein>
    <submittedName>
        <fullName evidence="2">Uncharacterized protein</fullName>
    </submittedName>
</protein>
<dbReference type="OrthoDB" id="291792at2759"/>
<name>A0A5N6NV05_9ASTR</name>
<dbReference type="Proteomes" id="UP000326396">
    <property type="component" value="Linkage Group LG16"/>
</dbReference>
<comment type="caution">
    <text evidence="2">The sequence shown here is derived from an EMBL/GenBank/DDBJ whole genome shotgun (WGS) entry which is preliminary data.</text>
</comment>
<evidence type="ECO:0000313" key="2">
    <source>
        <dbReference type="EMBL" id="KAD5507511.1"/>
    </source>
</evidence>
<dbReference type="EMBL" id="SZYD01000008">
    <property type="protein sequence ID" value="KAD5507511.1"/>
    <property type="molecule type" value="Genomic_DNA"/>
</dbReference>
<keyword evidence="1" id="KW-0472">Membrane</keyword>